<dbReference type="Pfam" id="PF15943">
    <property type="entry name" value="YdaS_toxin"/>
    <property type="match status" value="1"/>
</dbReference>
<keyword evidence="2" id="KW-1185">Reference proteome</keyword>
<evidence type="ECO:0000313" key="2">
    <source>
        <dbReference type="Proteomes" id="UP000267342"/>
    </source>
</evidence>
<dbReference type="KEGG" id="zpl:ZBT109_0160"/>
<evidence type="ECO:0000313" key="1">
    <source>
        <dbReference type="EMBL" id="BBG28958.1"/>
    </source>
</evidence>
<accession>A0A348HBF6</accession>
<proteinExistence type="predicted"/>
<dbReference type="AlphaFoldDB" id="A0A348HBF6"/>
<gene>
    <name evidence="1" type="ORF">ZBT109_0160</name>
</gene>
<dbReference type="OrthoDB" id="6446140at2"/>
<organism evidence="1 2">
    <name type="scientific">Zymobacter palmae</name>
    <dbReference type="NCBI Taxonomy" id="33074"/>
    <lineage>
        <taxon>Bacteria</taxon>
        <taxon>Pseudomonadati</taxon>
        <taxon>Pseudomonadota</taxon>
        <taxon>Gammaproteobacteria</taxon>
        <taxon>Oceanospirillales</taxon>
        <taxon>Halomonadaceae</taxon>
        <taxon>Zymobacter group</taxon>
        <taxon>Zymobacter</taxon>
    </lineage>
</organism>
<dbReference type="Gene3D" id="1.10.260.40">
    <property type="entry name" value="lambda repressor-like DNA-binding domains"/>
    <property type="match status" value="1"/>
</dbReference>
<protein>
    <submittedName>
        <fullName evidence="1">Uncharacterized protein conserved in bacteria</fullName>
    </submittedName>
</protein>
<dbReference type="RefSeq" id="WP_051523651.1">
    <property type="nucleotide sequence ID" value="NZ_AP018933.1"/>
</dbReference>
<reference evidence="1 2" key="1">
    <citation type="submission" date="2018-09" db="EMBL/GenBank/DDBJ databases">
        <title>Zymobacter palmae IAM14233 (=T109) whole genome analysis.</title>
        <authorList>
            <person name="Yanase H."/>
        </authorList>
    </citation>
    <scope>NUCLEOTIDE SEQUENCE [LARGE SCALE GENOMIC DNA]</scope>
    <source>
        <strain evidence="1 2">IAM14233</strain>
    </source>
</reference>
<sequence length="86" mass="9968">MKNLKLLEWLRNADAETIERTGVTYSYLRLIGYGHKQPSAKAATGIEQATNGHVTRRELRPDDWWQIWPELREQNETVSEASTLVE</sequence>
<dbReference type="GO" id="GO:0003677">
    <property type="term" value="F:DNA binding"/>
    <property type="evidence" value="ECO:0007669"/>
    <property type="project" value="InterPro"/>
</dbReference>
<dbReference type="Proteomes" id="UP000267342">
    <property type="component" value="Chromosome"/>
</dbReference>
<name>A0A348HBF6_9GAMM</name>
<dbReference type="InterPro" id="IPR031856">
    <property type="entry name" value="YdaS_toxin-like"/>
</dbReference>
<dbReference type="InterPro" id="IPR010982">
    <property type="entry name" value="Lambda_DNA-bd_dom_sf"/>
</dbReference>
<dbReference type="EMBL" id="AP018933">
    <property type="protein sequence ID" value="BBG28958.1"/>
    <property type="molecule type" value="Genomic_DNA"/>
</dbReference>